<evidence type="ECO:0000259" key="1">
    <source>
        <dbReference type="Pfam" id="PF06114"/>
    </source>
</evidence>
<gene>
    <name evidence="2" type="ORF">H9L19_06265</name>
</gene>
<keyword evidence="3" id="KW-1185">Reference proteome</keyword>
<evidence type="ECO:0000313" key="2">
    <source>
        <dbReference type="EMBL" id="QNN74990.1"/>
    </source>
</evidence>
<accession>A0A7G9T4G5</accession>
<evidence type="ECO:0000313" key="3">
    <source>
        <dbReference type="Proteomes" id="UP000515800"/>
    </source>
</evidence>
<dbReference type="RefSeq" id="WP_187528825.1">
    <property type="nucleotide sequence ID" value="NZ_CP060724.1"/>
</dbReference>
<dbReference type="KEGG" id="wdi:H9L19_06265"/>
<dbReference type="EMBL" id="CP060724">
    <property type="protein sequence ID" value="QNN74990.1"/>
    <property type="molecule type" value="Genomic_DNA"/>
</dbReference>
<sequence>MKIVKVVDNDEYIWGLTVYSTNTIYLKESLNHDRKIETLVHEMTHAILFESGYKDHTEDMARTIGKLLYLILKENGNPNTLELPNWLNI</sequence>
<dbReference type="Proteomes" id="UP000515800">
    <property type="component" value="Chromosome"/>
</dbReference>
<dbReference type="Pfam" id="PF06114">
    <property type="entry name" value="Peptidase_M78"/>
    <property type="match status" value="1"/>
</dbReference>
<dbReference type="AlphaFoldDB" id="A0A7G9T4G5"/>
<name>A0A7G9T4G5_9LACO</name>
<proteinExistence type="predicted"/>
<dbReference type="InterPro" id="IPR010359">
    <property type="entry name" value="IrrE_HExxH"/>
</dbReference>
<protein>
    <submittedName>
        <fullName evidence="2">ImmA/IrrE family metallo-endopeptidase</fullName>
    </submittedName>
</protein>
<feature type="domain" description="IrrE N-terminal-like" evidence="1">
    <location>
        <begin position="17"/>
        <end position="61"/>
    </location>
</feature>
<organism evidence="2 3">
    <name type="scientific">Weissella diestrammenae</name>
    <dbReference type="NCBI Taxonomy" id="1162633"/>
    <lineage>
        <taxon>Bacteria</taxon>
        <taxon>Bacillati</taxon>
        <taxon>Bacillota</taxon>
        <taxon>Bacilli</taxon>
        <taxon>Lactobacillales</taxon>
        <taxon>Lactobacillaceae</taxon>
        <taxon>Weissella</taxon>
    </lineage>
</organism>
<reference evidence="2 3" key="1">
    <citation type="submission" date="2020-08" db="EMBL/GenBank/DDBJ databases">
        <title>Genome sequence of Weissella diestrammenae KACC 16890T.</title>
        <authorList>
            <person name="Hyun D.-W."/>
            <person name="Bae J.-W."/>
        </authorList>
    </citation>
    <scope>NUCLEOTIDE SEQUENCE [LARGE SCALE GENOMIC DNA]</scope>
    <source>
        <strain evidence="2 3">KACC 16890</strain>
    </source>
</reference>